<dbReference type="Pfam" id="PF24741">
    <property type="entry name" value="AlkZ-rel"/>
    <property type="match status" value="1"/>
</dbReference>
<organism evidence="1 2">
    <name type="scientific">Anaerobium acetethylicum</name>
    <dbReference type="NCBI Taxonomy" id="1619234"/>
    <lineage>
        <taxon>Bacteria</taxon>
        <taxon>Bacillati</taxon>
        <taxon>Bacillota</taxon>
        <taxon>Clostridia</taxon>
        <taxon>Lachnospirales</taxon>
        <taxon>Lachnospiraceae</taxon>
        <taxon>Anaerobium</taxon>
    </lineage>
</organism>
<proteinExistence type="predicted"/>
<evidence type="ECO:0000313" key="1">
    <source>
        <dbReference type="EMBL" id="SCP99276.1"/>
    </source>
</evidence>
<dbReference type="STRING" id="1619234.SAMN05421730_103635"/>
<evidence type="ECO:0000313" key="2">
    <source>
        <dbReference type="Proteomes" id="UP000199315"/>
    </source>
</evidence>
<accession>A0A1D3TY05</accession>
<dbReference type="Proteomes" id="UP000199315">
    <property type="component" value="Unassembled WGS sequence"/>
</dbReference>
<dbReference type="RefSeq" id="WP_242875639.1">
    <property type="nucleotide sequence ID" value="NZ_FMKA01000036.1"/>
</dbReference>
<dbReference type="EMBL" id="FMKA01000036">
    <property type="protein sequence ID" value="SCP99276.1"/>
    <property type="molecule type" value="Genomic_DNA"/>
</dbReference>
<gene>
    <name evidence="1" type="ORF">SAMN05421730_103635</name>
</gene>
<protein>
    <submittedName>
        <fullName evidence="1">Uncharacterized protein</fullName>
    </submittedName>
</protein>
<keyword evidence="2" id="KW-1185">Reference proteome</keyword>
<reference evidence="1 2" key="1">
    <citation type="submission" date="2016-09" db="EMBL/GenBank/DDBJ databases">
        <authorList>
            <person name="Capua I."/>
            <person name="De Benedictis P."/>
            <person name="Joannis T."/>
            <person name="Lombin L.H."/>
            <person name="Cattoli G."/>
        </authorList>
    </citation>
    <scope>NUCLEOTIDE SEQUENCE [LARGE SCALE GENOMIC DNA]</scope>
    <source>
        <strain evidence="1 2">GluBS11</strain>
    </source>
</reference>
<name>A0A1D3TY05_9FIRM</name>
<dbReference type="InterPro" id="IPR056298">
    <property type="entry name" value="AlkZ-rel"/>
</dbReference>
<dbReference type="AlphaFoldDB" id="A0A1D3TY05"/>
<sequence>MRLPKVYSAKELHDLIMDVKFLPFFRNNISGFSVEECTPHELWFSGDTDGPWEWKGELAESGDCAYGKLFWKKAGFVSMEWYPVLANYRRNGYDFDALYEDGMASQKDKYIYDTILSHKSLLSTELKELCNYKKGGNKGFDTIITRLQMQTYVTIDTFEYKKDKHGNSYGWGIARYKIPENKYGEDEIHKCYLQNPADSRRKMEGYLSKRLPDATEKQIIQIIG</sequence>